<dbReference type="Proteomes" id="UP000482653">
    <property type="component" value="Unassembled WGS sequence"/>
</dbReference>
<dbReference type="EMBL" id="JARFID010000003">
    <property type="protein sequence ID" value="MDE8693344.1"/>
    <property type="molecule type" value="Genomic_DNA"/>
</dbReference>
<dbReference type="EMBL" id="CP012801">
    <property type="protein sequence ID" value="ALJ59670.1"/>
    <property type="molecule type" value="Genomic_DNA"/>
</dbReference>
<evidence type="ECO:0000313" key="3">
    <source>
        <dbReference type="EMBL" id="KAA5419987.1"/>
    </source>
</evidence>
<dbReference type="PATRIC" id="fig|246787.4.peg.2499"/>
<reference evidence="5 7" key="2">
    <citation type="submission" date="2018-08" db="EMBL/GenBank/DDBJ databases">
        <title>A genome reference for cultivated species of the human gut microbiota.</title>
        <authorList>
            <person name="Zou Y."/>
            <person name="Xue W."/>
            <person name="Luo G."/>
        </authorList>
    </citation>
    <scope>NUCLEOTIDE SEQUENCE [LARGE SCALE GENOMIC DNA]</scope>
    <source>
        <strain evidence="5 7">AF22-3AC</strain>
    </source>
</reference>
<dbReference type="GeneID" id="66306205"/>
<dbReference type="EMBL" id="QRVJ01000003">
    <property type="protein sequence ID" value="RGS38446.1"/>
    <property type="molecule type" value="Genomic_DNA"/>
</dbReference>
<reference evidence="4" key="4">
    <citation type="submission" date="2023-03" db="EMBL/GenBank/DDBJ databases">
        <title>DFI Biobank Strains.</title>
        <authorList>
            <person name="Mostad J."/>
            <person name="Paddock L."/>
            <person name="Medina S."/>
            <person name="Waligurski E."/>
            <person name="Barat B."/>
            <person name="Smith R."/>
            <person name="Burgo V."/>
            <person name="Metcalfe C."/>
            <person name="Woodson C."/>
            <person name="Sundararajan A."/>
            <person name="Ramaswamy R."/>
            <person name="Lin H."/>
            <person name="Pamer E.G."/>
        </authorList>
    </citation>
    <scope>NUCLEOTIDE SEQUENCE</scope>
    <source>
        <strain evidence="4">DFI.9.5</strain>
    </source>
</reference>
<evidence type="ECO:0000313" key="6">
    <source>
        <dbReference type="Proteomes" id="UP000061809"/>
    </source>
</evidence>
<dbReference type="EMBL" id="VVYX01000009">
    <property type="protein sequence ID" value="KAA5419987.1"/>
    <property type="molecule type" value="Genomic_DNA"/>
</dbReference>
<evidence type="ECO:0008006" key="10">
    <source>
        <dbReference type="Google" id="ProtNLM"/>
    </source>
</evidence>
<dbReference type="Gene3D" id="3.40.50.10610">
    <property type="entry name" value="ABC-type transport auxiliary lipoprotein component"/>
    <property type="match status" value="1"/>
</dbReference>
<proteinExistence type="predicted"/>
<evidence type="ECO:0000313" key="4">
    <source>
        <dbReference type="EMBL" id="MDE8693344.1"/>
    </source>
</evidence>
<evidence type="ECO:0000313" key="5">
    <source>
        <dbReference type="EMBL" id="RGS38446.1"/>
    </source>
</evidence>
<dbReference type="KEGG" id="bcel:BcellWH2_02431"/>
<evidence type="ECO:0000313" key="8">
    <source>
        <dbReference type="Proteomes" id="UP000325055"/>
    </source>
</evidence>
<evidence type="ECO:0000313" key="9">
    <source>
        <dbReference type="Proteomes" id="UP000482653"/>
    </source>
</evidence>
<evidence type="ECO:0000313" key="1">
    <source>
        <dbReference type="EMBL" id="ALJ59670.1"/>
    </source>
</evidence>
<organism evidence="1 6">
    <name type="scientific">Bacteroides cellulosilyticus</name>
    <dbReference type="NCBI Taxonomy" id="246787"/>
    <lineage>
        <taxon>Bacteria</taxon>
        <taxon>Pseudomonadati</taxon>
        <taxon>Bacteroidota</taxon>
        <taxon>Bacteroidia</taxon>
        <taxon>Bacteroidales</taxon>
        <taxon>Bacteroidaceae</taxon>
        <taxon>Bacteroides</taxon>
    </lineage>
</organism>
<dbReference type="AlphaFoldDB" id="A0A0P0GNH2"/>
<evidence type="ECO:0000313" key="2">
    <source>
        <dbReference type="EMBL" id="KAA5409950.1"/>
    </source>
</evidence>
<dbReference type="Proteomes" id="UP000061809">
    <property type="component" value="Chromosome"/>
</dbReference>
<protein>
    <recommendedName>
        <fullName evidence="10">Penicillin-binding protein activator LpoB</fullName>
    </recommendedName>
</protein>
<dbReference type="Proteomes" id="UP001221924">
    <property type="component" value="Unassembled WGS sequence"/>
</dbReference>
<evidence type="ECO:0000313" key="7">
    <source>
        <dbReference type="Proteomes" id="UP000283341"/>
    </source>
</evidence>
<sequence>MRKIVLLVFCVVYSLAGYCQNFDEPKGKPTVFIDYFKRSSDAPFSWVEGLRNTVIEGIQKMERVILIDVDAQDALRIESQRRSSANISSGDDNEMDRLSVMEELGAQFIITGQVSSMTAAYKTRDGKGYYDGSVSYTLKVINPKNGTLIGTKTFQHSGLTGGTGGNKEEAIANTIKSAVYSMRDFVDEYFKMEGTILEVNSEKKGKAEEVYINLGSMNGVKEAQKFTVYAIREVAGREAKKEIGRLTVKAVEGDDISLCKVQKGGEEIMKAIRDEQPIKIVSREQTLMGGIFN</sequence>
<name>A0A0P0GNH2_9BACE</name>
<reference evidence="8 9" key="3">
    <citation type="journal article" date="2019" name="Nat. Med.">
        <title>A library of human gut bacterial isolates paired with longitudinal multiomics data enables mechanistic microbiome research.</title>
        <authorList>
            <person name="Poyet M."/>
            <person name="Groussin M."/>
            <person name="Gibbons S.M."/>
            <person name="Avila-Pacheco J."/>
            <person name="Jiang X."/>
            <person name="Kearney S.M."/>
            <person name="Perrotta A.R."/>
            <person name="Berdy B."/>
            <person name="Zhao S."/>
            <person name="Lieberman T.D."/>
            <person name="Swanson P.K."/>
            <person name="Smith M."/>
            <person name="Roesemann S."/>
            <person name="Alexander J.E."/>
            <person name="Rich S.A."/>
            <person name="Livny J."/>
            <person name="Vlamakis H."/>
            <person name="Clish C."/>
            <person name="Bullock K."/>
            <person name="Deik A."/>
            <person name="Scott J."/>
            <person name="Pierce K.A."/>
            <person name="Xavier R.J."/>
            <person name="Alm E.J."/>
        </authorList>
    </citation>
    <scope>NUCLEOTIDE SEQUENCE [LARGE SCALE GENOMIC DNA]</scope>
    <source>
        <strain evidence="2 8">BIOML-A7</strain>
        <strain evidence="3 9">BIOML-A8</strain>
    </source>
</reference>
<dbReference type="Proteomes" id="UP000325055">
    <property type="component" value="Unassembled WGS sequence"/>
</dbReference>
<gene>
    <name evidence="1" type="ORF">BcellWH2_02431</name>
    <name evidence="5" type="ORF">DWX97_05485</name>
    <name evidence="2" type="ORF">F2Y86_07105</name>
    <name evidence="3" type="ORF">F2Y87_08550</name>
    <name evidence="4" type="ORF">PZH42_04445</name>
</gene>
<dbReference type="RefSeq" id="WP_007210930.1">
    <property type="nucleotide sequence ID" value="NZ_CAXKYC010000070.1"/>
</dbReference>
<reference evidence="1 6" key="1">
    <citation type="journal article" date="2015" name="Science">
        <title>Genetic determinants of in vivo fitness and diet responsiveness in multiple human gut Bacteroides.</title>
        <authorList>
            <person name="Wu M."/>
            <person name="McNulty N.P."/>
            <person name="Rodionov D.A."/>
            <person name="Khoroshkin M.S."/>
            <person name="Griffin N.W."/>
            <person name="Cheng J."/>
            <person name="Latreille P."/>
            <person name="Kerstetter R.A."/>
            <person name="Terrapon N."/>
            <person name="Henrissat B."/>
            <person name="Osterman A.L."/>
            <person name="Gordon J.I."/>
        </authorList>
    </citation>
    <scope>NUCLEOTIDE SEQUENCE [LARGE SCALE GENOMIC DNA]</scope>
    <source>
        <strain evidence="1 6">WH2</strain>
    </source>
</reference>
<dbReference type="EMBL" id="VVYW01000005">
    <property type="protein sequence ID" value="KAA5409950.1"/>
    <property type="molecule type" value="Genomic_DNA"/>
</dbReference>
<accession>A0A0P0GNH2</accession>
<dbReference type="Proteomes" id="UP000283341">
    <property type="component" value="Unassembled WGS sequence"/>
</dbReference>